<gene>
    <name evidence="2" type="ORF">H8S57_09700</name>
</gene>
<dbReference type="Proteomes" id="UP000661435">
    <property type="component" value="Unassembled WGS sequence"/>
</dbReference>
<proteinExistence type="predicted"/>
<keyword evidence="3" id="KW-1185">Reference proteome</keyword>
<dbReference type="Pfam" id="PF00733">
    <property type="entry name" value="Asn_synthase"/>
    <property type="match status" value="1"/>
</dbReference>
<protein>
    <recommendedName>
        <fullName evidence="1">Asparagine synthetase domain-containing protein</fullName>
    </recommendedName>
</protein>
<evidence type="ECO:0000313" key="2">
    <source>
        <dbReference type="EMBL" id="MBC5733997.1"/>
    </source>
</evidence>
<dbReference type="InterPro" id="IPR001962">
    <property type="entry name" value="Asn_synthase"/>
</dbReference>
<evidence type="ECO:0000259" key="1">
    <source>
        <dbReference type="Pfam" id="PF00733"/>
    </source>
</evidence>
<sequence length="132" mass="15223">MRHGPGGRSAAHAAARGEEELALVYNGELYNTPERRTAMEGWLTEEVLRRNKSPYPKTHHPAYLQAVSRRLQELLDIPGAPLFQLVDRAALMELLQARTETPWYGQLMTVPQTIAYFLQVNHWLERYRIRLG</sequence>
<comment type="caution">
    <text evidence="2">The sequence shown here is derived from an EMBL/GenBank/DDBJ whole genome shotgun (WGS) entry which is preliminary data.</text>
</comment>
<dbReference type="EMBL" id="JACOPP010000011">
    <property type="protein sequence ID" value="MBC5733997.1"/>
    <property type="molecule type" value="Genomic_DNA"/>
</dbReference>
<reference evidence="2" key="1">
    <citation type="submission" date="2020-08" db="EMBL/GenBank/DDBJ databases">
        <title>Genome public.</title>
        <authorList>
            <person name="Liu C."/>
            <person name="Sun Q."/>
        </authorList>
    </citation>
    <scope>NUCLEOTIDE SEQUENCE</scope>
    <source>
        <strain evidence="2">NSJ-51</strain>
    </source>
</reference>
<organism evidence="2 3">
    <name type="scientific">Lawsonibacter hominis</name>
    <dbReference type="NCBI Taxonomy" id="2763053"/>
    <lineage>
        <taxon>Bacteria</taxon>
        <taxon>Bacillati</taxon>
        <taxon>Bacillota</taxon>
        <taxon>Clostridia</taxon>
        <taxon>Eubacteriales</taxon>
        <taxon>Oscillospiraceae</taxon>
        <taxon>Lawsonibacter</taxon>
    </lineage>
</organism>
<dbReference type="AlphaFoldDB" id="A0A8J6M5Q2"/>
<evidence type="ECO:0000313" key="3">
    <source>
        <dbReference type="Proteomes" id="UP000661435"/>
    </source>
</evidence>
<dbReference type="GO" id="GO:0006529">
    <property type="term" value="P:asparagine biosynthetic process"/>
    <property type="evidence" value="ECO:0007669"/>
    <property type="project" value="InterPro"/>
</dbReference>
<dbReference type="GO" id="GO:0004066">
    <property type="term" value="F:asparagine synthase (glutamine-hydrolyzing) activity"/>
    <property type="evidence" value="ECO:0007669"/>
    <property type="project" value="InterPro"/>
</dbReference>
<dbReference type="RefSeq" id="WP_186907879.1">
    <property type="nucleotide sequence ID" value="NZ_JACOPP010000011.1"/>
</dbReference>
<accession>A0A8J6M5Q2</accession>
<feature type="domain" description="Asparagine synthetase" evidence="1">
    <location>
        <begin position="36"/>
        <end position="125"/>
    </location>
</feature>
<name>A0A8J6M5Q2_9FIRM</name>